<dbReference type="Pfam" id="PF00535">
    <property type="entry name" value="Glycos_transf_2"/>
    <property type="match status" value="1"/>
</dbReference>
<dbReference type="GO" id="GO:0016758">
    <property type="term" value="F:hexosyltransferase activity"/>
    <property type="evidence" value="ECO:0007669"/>
    <property type="project" value="UniProtKB-ARBA"/>
</dbReference>
<dbReference type="AlphaFoldDB" id="A0A9D1DVI2"/>
<gene>
    <name evidence="2" type="ORF">IAB38_05915</name>
</gene>
<feature type="domain" description="Glycosyltransferase 2-like" evidence="1">
    <location>
        <begin position="5"/>
        <end position="145"/>
    </location>
</feature>
<evidence type="ECO:0000313" key="2">
    <source>
        <dbReference type="EMBL" id="HIR59569.1"/>
    </source>
</evidence>
<accession>A0A9D1DVI2</accession>
<dbReference type="SUPFAM" id="SSF53448">
    <property type="entry name" value="Nucleotide-diphospho-sugar transferases"/>
    <property type="match status" value="1"/>
</dbReference>
<dbReference type="InterPro" id="IPR001173">
    <property type="entry name" value="Glyco_trans_2-like"/>
</dbReference>
<dbReference type="PANTHER" id="PTHR22916:SF3">
    <property type="entry name" value="UDP-GLCNAC:BETAGAL BETA-1,3-N-ACETYLGLUCOSAMINYLTRANSFERASE-LIKE PROTEIN 1"/>
    <property type="match status" value="1"/>
</dbReference>
<reference evidence="2" key="2">
    <citation type="journal article" date="2021" name="PeerJ">
        <title>Extensive microbial diversity within the chicken gut microbiome revealed by metagenomics and culture.</title>
        <authorList>
            <person name="Gilroy R."/>
            <person name="Ravi A."/>
            <person name="Getino M."/>
            <person name="Pursley I."/>
            <person name="Horton D.L."/>
            <person name="Alikhan N.F."/>
            <person name="Baker D."/>
            <person name="Gharbi K."/>
            <person name="Hall N."/>
            <person name="Watson M."/>
            <person name="Adriaenssens E.M."/>
            <person name="Foster-Nyarko E."/>
            <person name="Jarju S."/>
            <person name="Secka A."/>
            <person name="Antonio M."/>
            <person name="Oren A."/>
            <person name="Chaudhuri R.R."/>
            <person name="La Ragione R."/>
            <person name="Hildebrand F."/>
            <person name="Pallen M.J."/>
        </authorList>
    </citation>
    <scope>NUCLEOTIDE SEQUENCE</scope>
    <source>
        <strain evidence="2">CHK184-20233</strain>
    </source>
</reference>
<proteinExistence type="predicted"/>
<name>A0A9D1DVI2_9FIRM</name>
<dbReference type="Gene3D" id="3.90.550.10">
    <property type="entry name" value="Spore Coat Polysaccharide Biosynthesis Protein SpsA, Chain A"/>
    <property type="match status" value="1"/>
</dbReference>
<dbReference type="EMBL" id="DVHC01000060">
    <property type="protein sequence ID" value="HIR59569.1"/>
    <property type="molecule type" value="Genomic_DNA"/>
</dbReference>
<sequence>MPKVSIIVPVYNSGKYLKTCLDSLVNQTLKDIEIIAVDDCSTDNSLLILMDYAKKYHNIKVYHNRENLGQGASRNRGLDIARGEYIGFVDSDDYIRYTMYEDMYKAAVNNSAPLVSVLLLYVMDDIDLKNDVVLRSEPIVYNPTNASGKEQVINESPSSCNKLFKREFIGNYRFLENTLFEDVAFSHYMLMKSDKSVILPYFNYFYRINNYGSLTFRTYKKTDKIYDIFKVVDKLEEDVKSINKYNIFKKEIRFLKLSSSISILFDINKWNVSKEKKEEALKEMSEVIYDKYGMISANEIKQLCYKLGNETVVLYLKFLATKGKVKIKTTYSS</sequence>
<dbReference type="PANTHER" id="PTHR22916">
    <property type="entry name" value="GLYCOSYLTRANSFERASE"/>
    <property type="match status" value="1"/>
</dbReference>
<dbReference type="InterPro" id="IPR029044">
    <property type="entry name" value="Nucleotide-diphossugar_trans"/>
</dbReference>
<comment type="caution">
    <text evidence="2">The sequence shown here is derived from an EMBL/GenBank/DDBJ whole genome shotgun (WGS) entry which is preliminary data.</text>
</comment>
<organism evidence="2 3">
    <name type="scientific">Candidatus Onthousia excrementipullorum</name>
    <dbReference type="NCBI Taxonomy" id="2840884"/>
    <lineage>
        <taxon>Bacteria</taxon>
        <taxon>Bacillati</taxon>
        <taxon>Bacillota</taxon>
        <taxon>Bacilli</taxon>
        <taxon>Candidatus Onthousia</taxon>
    </lineage>
</organism>
<evidence type="ECO:0000313" key="3">
    <source>
        <dbReference type="Proteomes" id="UP000824232"/>
    </source>
</evidence>
<dbReference type="Proteomes" id="UP000824232">
    <property type="component" value="Unassembled WGS sequence"/>
</dbReference>
<dbReference type="CDD" id="cd00761">
    <property type="entry name" value="Glyco_tranf_GTA_type"/>
    <property type="match status" value="1"/>
</dbReference>
<evidence type="ECO:0000259" key="1">
    <source>
        <dbReference type="Pfam" id="PF00535"/>
    </source>
</evidence>
<protein>
    <submittedName>
        <fullName evidence="2">Glycosyltransferase family 2 protein</fullName>
    </submittedName>
</protein>
<reference evidence="2" key="1">
    <citation type="submission" date="2020-10" db="EMBL/GenBank/DDBJ databases">
        <authorList>
            <person name="Gilroy R."/>
        </authorList>
    </citation>
    <scope>NUCLEOTIDE SEQUENCE</scope>
    <source>
        <strain evidence="2">CHK184-20233</strain>
    </source>
</reference>